<evidence type="ECO:0000256" key="2">
    <source>
        <dbReference type="ARBA" id="ARBA00009592"/>
    </source>
</evidence>
<evidence type="ECO:0000256" key="8">
    <source>
        <dbReference type="ARBA" id="ARBA00022989"/>
    </source>
</evidence>
<keyword evidence="3" id="KW-1003">Cell membrane</keyword>
<evidence type="ECO:0000256" key="3">
    <source>
        <dbReference type="ARBA" id="ARBA00022475"/>
    </source>
</evidence>
<comment type="caution">
    <text evidence="15">The sequence shown here is derived from an EMBL/GenBank/DDBJ whole genome shotgun (WGS) entry which is preliminary data.</text>
</comment>
<keyword evidence="15" id="KW-0808">Transferase</keyword>
<evidence type="ECO:0000256" key="7">
    <source>
        <dbReference type="ARBA" id="ARBA00022737"/>
    </source>
</evidence>
<dbReference type="SMART" id="SM00365">
    <property type="entry name" value="LRR_SD22"/>
    <property type="match status" value="6"/>
</dbReference>
<dbReference type="Pfam" id="PF08263">
    <property type="entry name" value="LRRNT_2"/>
    <property type="match status" value="1"/>
</dbReference>
<keyword evidence="16" id="KW-1185">Reference proteome</keyword>
<gene>
    <name evidence="15" type="ORF">CKAN_02092200</name>
</gene>
<evidence type="ECO:0000256" key="9">
    <source>
        <dbReference type="ARBA" id="ARBA00023136"/>
    </source>
</evidence>
<dbReference type="Proteomes" id="UP000283530">
    <property type="component" value="Unassembled WGS sequence"/>
</dbReference>
<protein>
    <submittedName>
        <fullName evidence="15">Putative inactive leucine-rich repeat receptor-like protein kinase</fullName>
    </submittedName>
</protein>
<keyword evidence="4" id="KW-0433">Leucine-rich repeat</keyword>
<keyword evidence="5 12" id="KW-0812">Transmembrane</keyword>
<sequence length="948" mass="105855">MARKPSVQLAKWLLFVWLATNALCSAPQKNNGVVCNATERQALLKLKLALKFSFYYIDDPRFSWVGDDCCRWIGVGCDSETGHVIKLHLSGAFNDISASGKMDPSLLELKHLSHLDLSCNRFGDKLIPNFFGSFMKLRYLNLSYTSFAGTIPHQLGNISSLHYLDLKQDGYSSLKVDNLQWLSHLSSLEYLDMGSVNLSMVADWLQPINMIPSLSVLRLSSCGLRNFPTLPHLNFTSLTILDLSSNAITSPPHLNFTSLTILDLSSNAITSKSLDWLSNLPNLESLDLSHNRLEAPFPSSLRGCNLLKLDFSWNNMTGEVNRFLESLTRCSASNLKKHESSVFMRELDLSYNNFSGTIPESLGQLTELVHLRMSHNSLEGTISEAHFANLTRLETLNMSGNSFVFNVGHHWIPPFQLKYVGLRSCQIGPQFPTWLQFMRKDRLEIDFSQSHISGFMPNWFWNLSSQISYVDISQNLIYGKIPSSLNFVPWAMIDFSSNLFEGSLPQNVSDASILDLSNNFFSGPIKMSIMSVQYLSLSNNSLSGSIPSSICSIYDLSVLDLSKNNLTGQIPSCFNSWPFVLDLSYNNLNGVIPNSFGPNSFLIWLQLSHNNLSGLLPPSIRNQSRLLALDLSGNRLSGSIPRWVGESLSQLIILNLRSNMFHGNIPPQLSLISSLQILDLADNRLSGIIPSSFYNFTSMISRPERGSFSYIGLSIFNSNFTNYGRYVVVVMKGLELKYTNTILPLLTTMDLSRNCLSGEIPQELTSLHGLQSLNLSGNHLEGKIPQNIGNLQQLESLDLSQNHLSGTIPSSISALTFLSSLNLANNNLSGRIPSGSQLQTFNASIYAGNYDLCGLPLPKPCVGEAPHTFFGEDEQDGTEHLWFYVGVAPGFVVGFWVVCGILIFNKPWRIAYYRFFGRLNERLDGFYVKMVVKVVKKNEGLEMQIRGR</sequence>
<dbReference type="EMBL" id="QPKB01000009">
    <property type="protein sequence ID" value="RWR91750.1"/>
    <property type="molecule type" value="Genomic_DNA"/>
</dbReference>
<reference evidence="15 16" key="1">
    <citation type="journal article" date="2019" name="Nat. Plants">
        <title>Stout camphor tree genome fills gaps in understanding of flowering plant genome evolution.</title>
        <authorList>
            <person name="Chaw S.M."/>
            <person name="Liu Y.C."/>
            <person name="Wu Y.W."/>
            <person name="Wang H.Y."/>
            <person name="Lin C.I."/>
            <person name="Wu C.S."/>
            <person name="Ke H.M."/>
            <person name="Chang L.Y."/>
            <person name="Hsu C.Y."/>
            <person name="Yang H.T."/>
            <person name="Sudianto E."/>
            <person name="Hsu M.H."/>
            <person name="Wu K.P."/>
            <person name="Wang L.N."/>
            <person name="Leebens-Mack J.H."/>
            <person name="Tsai I.J."/>
        </authorList>
    </citation>
    <scope>NUCLEOTIDE SEQUENCE [LARGE SCALE GENOMIC DNA]</scope>
    <source>
        <strain evidence="16">cv. Chaw 1501</strain>
        <tissue evidence="15">Young leaves</tissue>
    </source>
</reference>
<keyword evidence="10 15" id="KW-0675">Receptor</keyword>
<evidence type="ECO:0000256" key="11">
    <source>
        <dbReference type="ARBA" id="ARBA00023180"/>
    </source>
</evidence>
<evidence type="ECO:0000259" key="14">
    <source>
        <dbReference type="Pfam" id="PF08263"/>
    </source>
</evidence>
<keyword evidence="6 13" id="KW-0732">Signal</keyword>
<keyword evidence="11" id="KW-0325">Glycoprotein</keyword>
<comment type="subcellular location">
    <subcellularLocation>
        <location evidence="1">Cell membrane</location>
        <topology evidence="1">Single-pass type I membrane protein</topology>
    </subcellularLocation>
</comment>
<accession>A0A3S3PJ79</accession>
<dbReference type="STRING" id="337451.A0A3S3PJ79"/>
<dbReference type="Gene3D" id="3.80.10.10">
    <property type="entry name" value="Ribonuclease Inhibitor"/>
    <property type="match status" value="3"/>
</dbReference>
<keyword evidence="7" id="KW-0677">Repeat</keyword>
<evidence type="ECO:0000256" key="6">
    <source>
        <dbReference type="ARBA" id="ARBA00022729"/>
    </source>
</evidence>
<evidence type="ECO:0000313" key="15">
    <source>
        <dbReference type="EMBL" id="RWR91750.1"/>
    </source>
</evidence>
<dbReference type="PRINTS" id="PR00019">
    <property type="entry name" value="LEURICHRPT"/>
</dbReference>
<keyword evidence="9 12" id="KW-0472">Membrane</keyword>
<dbReference type="PANTHER" id="PTHR48063:SF112">
    <property type="entry name" value="RECEPTOR LIKE PROTEIN 30-LIKE"/>
    <property type="match status" value="1"/>
</dbReference>
<dbReference type="InterPro" id="IPR013210">
    <property type="entry name" value="LRR_N_plant-typ"/>
</dbReference>
<dbReference type="GO" id="GO:0005886">
    <property type="term" value="C:plasma membrane"/>
    <property type="evidence" value="ECO:0007669"/>
    <property type="project" value="UniProtKB-SubCell"/>
</dbReference>
<feature type="transmembrane region" description="Helical" evidence="12">
    <location>
        <begin position="881"/>
        <end position="904"/>
    </location>
</feature>
<dbReference type="FunFam" id="3.80.10.10:FF:001347">
    <property type="entry name" value="LRR receptor-like serine/threonine-protein kinase GSO2"/>
    <property type="match status" value="1"/>
</dbReference>
<feature type="chain" id="PRO_5018655967" evidence="13">
    <location>
        <begin position="25"/>
        <end position="948"/>
    </location>
</feature>
<keyword evidence="15" id="KW-0418">Kinase</keyword>
<evidence type="ECO:0000256" key="1">
    <source>
        <dbReference type="ARBA" id="ARBA00004251"/>
    </source>
</evidence>
<dbReference type="InterPro" id="IPR003591">
    <property type="entry name" value="Leu-rich_rpt_typical-subtyp"/>
</dbReference>
<dbReference type="InterPro" id="IPR046956">
    <property type="entry name" value="RLP23-like"/>
</dbReference>
<organism evidence="15 16">
    <name type="scientific">Cinnamomum micranthum f. kanehirae</name>
    <dbReference type="NCBI Taxonomy" id="337451"/>
    <lineage>
        <taxon>Eukaryota</taxon>
        <taxon>Viridiplantae</taxon>
        <taxon>Streptophyta</taxon>
        <taxon>Embryophyta</taxon>
        <taxon>Tracheophyta</taxon>
        <taxon>Spermatophyta</taxon>
        <taxon>Magnoliopsida</taxon>
        <taxon>Magnoliidae</taxon>
        <taxon>Laurales</taxon>
        <taxon>Lauraceae</taxon>
        <taxon>Cinnamomum</taxon>
    </lineage>
</organism>
<dbReference type="FunFam" id="3.80.10.10:FF:000095">
    <property type="entry name" value="LRR receptor-like serine/threonine-protein kinase GSO1"/>
    <property type="match status" value="1"/>
</dbReference>
<evidence type="ECO:0000256" key="10">
    <source>
        <dbReference type="ARBA" id="ARBA00023170"/>
    </source>
</evidence>
<dbReference type="InterPro" id="IPR032675">
    <property type="entry name" value="LRR_dom_sf"/>
</dbReference>
<dbReference type="GO" id="GO:0016301">
    <property type="term" value="F:kinase activity"/>
    <property type="evidence" value="ECO:0007669"/>
    <property type="project" value="UniProtKB-KW"/>
</dbReference>
<dbReference type="SUPFAM" id="SSF52058">
    <property type="entry name" value="L domain-like"/>
    <property type="match status" value="2"/>
</dbReference>
<dbReference type="PANTHER" id="PTHR48063">
    <property type="entry name" value="LRR RECEPTOR-LIKE KINASE"/>
    <property type="match status" value="1"/>
</dbReference>
<feature type="signal peptide" evidence="13">
    <location>
        <begin position="1"/>
        <end position="24"/>
    </location>
</feature>
<dbReference type="SMART" id="SM00369">
    <property type="entry name" value="LRR_TYP"/>
    <property type="match status" value="9"/>
</dbReference>
<evidence type="ECO:0000256" key="12">
    <source>
        <dbReference type="SAM" id="Phobius"/>
    </source>
</evidence>
<feature type="domain" description="Leucine-rich repeat-containing N-terminal plant-type" evidence="14">
    <location>
        <begin position="37"/>
        <end position="78"/>
    </location>
</feature>
<dbReference type="FunFam" id="3.80.10.10:FF:000111">
    <property type="entry name" value="LRR receptor-like serine/threonine-protein kinase ERECTA"/>
    <property type="match status" value="1"/>
</dbReference>
<dbReference type="Pfam" id="PF13855">
    <property type="entry name" value="LRR_8"/>
    <property type="match status" value="2"/>
</dbReference>
<dbReference type="AlphaFoldDB" id="A0A3S3PJ79"/>
<dbReference type="InterPro" id="IPR001611">
    <property type="entry name" value="Leu-rich_rpt"/>
</dbReference>
<dbReference type="PROSITE" id="PS51450">
    <property type="entry name" value="LRR"/>
    <property type="match status" value="2"/>
</dbReference>
<evidence type="ECO:0000256" key="13">
    <source>
        <dbReference type="SAM" id="SignalP"/>
    </source>
</evidence>
<dbReference type="Pfam" id="PF13516">
    <property type="entry name" value="LRR_6"/>
    <property type="match status" value="2"/>
</dbReference>
<name>A0A3S3PJ79_9MAGN</name>
<proteinExistence type="inferred from homology"/>
<dbReference type="Pfam" id="PF00560">
    <property type="entry name" value="LRR_1"/>
    <property type="match status" value="11"/>
</dbReference>
<keyword evidence="8 12" id="KW-1133">Transmembrane helix</keyword>
<comment type="similarity">
    <text evidence="2">Belongs to the RLP family.</text>
</comment>
<evidence type="ECO:0000256" key="4">
    <source>
        <dbReference type="ARBA" id="ARBA00022614"/>
    </source>
</evidence>
<dbReference type="OrthoDB" id="1600340at2759"/>
<evidence type="ECO:0000256" key="5">
    <source>
        <dbReference type="ARBA" id="ARBA00022692"/>
    </source>
</evidence>
<evidence type="ECO:0000313" key="16">
    <source>
        <dbReference type="Proteomes" id="UP000283530"/>
    </source>
</evidence>